<proteinExistence type="inferred from homology"/>
<evidence type="ECO:0000256" key="2">
    <source>
        <dbReference type="ARBA" id="ARBA00021315"/>
    </source>
</evidence>
<dbReference type="Proteomes" id="UP000318937">
    <property type="component" value="Unassembled WGS sequence"/>
</dbReference>
<comment type="function">
    <text evidence="8">May be involved in recombinational repair of damaged DNA.</text>
</comment>
<keyword evidence="12" id="KW-1185">Reference proteome</keyword>
<feature type="coiled-coil region" evidence="9">
    <location>
        <begin position="338"/>
        <end position="369"/>
    </location>
</feature>
<dbReference type="GO" id="GO:0006302">
    <property type="term" value="P:double-strand break repair"/>
    <property type="evidence" value="ECO:0007669"/>
    <property type="project" value="InterPro"/>
</dbReference>
<comment type="caution">
    <text evidence="11">The sequence shown here is derived from an EMBL/GenBank/DDBJ whole genome shotgun (WGS) entry which is preliminary data.</text>
</comment>
<keyword evidence="5" id="KW-0067">ATP-binding</keyword>
<comment type="similarity">
    <text evidence="1 8">Belongs to the RecN family.</text>
</comment>
<dbReference type="FunFam" id="3.40.50.300:FF:000356">
    <property type="entry name" value="DNA repair protein RecN"/>
    <property type="match status" value="1"/>
</dbReference>
<evidence type="ECO:0000256" key="9">
    <source>
        <dbReference type="SAM" id="Coils"/>
    </source>
</evidence>
<keyword evidence="4 8" id="KW-0227">DNA damage</keyword>
<dbReference type="GO" id="GO:0005524">
    <property type="term" value="F:ATP binding"/>
    <property type="evidence" value="ECO:0007669"/>
    <property type="project" value="UniProtKB-KW"/>
</dbReference>
<dbReference type="Pfam" id="PF13476">
    <property type="entry name" value="AAA_23"/>
    <property type="match status" value="1"/>
</dbReference>
<dbReference type="EMBL" id="VDGG01000023">
    <property type="protein sequence ID" value="TQR13734.1"/>
    <property type="molecule type" value="Genomic_DNA"/>
</dbReference>
<gene>
    <name evidence="11" type="primary">recN</name>
    <name evidence="11" type="ORF">FG383_12090</name>
</gene>
<protein>
    <recommendedName>
        <fullName evidence="2 8">DNA repair protein RecN</fullName>
    </recommendedName>
    <alternativeName>
        <fullName evidence="7 8">Recombination protein N</fullName>
    </alternativeName>
</protein>
<dbReference type="AlphaFoldDB" id="A0A544T8F8"/>
<keyword evidence="3" id="KW-0547">Nucleotide-binding</keyword>
<dbReference type="InterPro" id="IPR004604">
    <property type="entry name" value="DNA_recomb/repair_RecN"/>
</dbReference>
<dbReference type="InterPro" id="IPR027417">
    <property type="entry name" value="P-loop_NTPase"/>
</dbReference>
<dbReference type="GO" id="GO:0006310">
    <property type="term" value="P:DNA recombination"/>
    <property type="evidence" value="ECO:0007669"/>
    <property type="project" value="InterPro"/>
</dbReference>
<dbReference type="FunFam" id="3.40.50.300:FF:000319">
    <property type="entry name" value="DNA repair protein RecN"/>
    <property type="match status" value="1"/>
</dbReference>
<feature type="domain" description="Rad50/SbcC-type AAA" evidence="10">
    <location>
        <begin position="4"/>
        <end position="224"/>
    </location>
</feature>
<evidence type="ECO:0000256" key="3">
    <source>
        <dbReference type="ARBA" id="ARBA00022741"/>
    </source>
</evidence>
<organism evidence="11 12">
    <name type="scientific">Psychrobacillus soli</name>
    <dbReference type="NCBI Taxonomy" id="1543965"/>
    <lineage>
        <taxon>Bacteria</taxon>
        <taxon>Bacillati</taxon>
        <taxon>Bacillota</taxon>
        <taxon>Bacilli</taxon>
        <taxon>Bacillales</taxon>
        <taxon>Bacillaceae</taxon>
        <taxon>Psychrobacillus</taxon>
    </lineage>
</organism>
<keyword evidence="9" id="KW-0175">Coiled coil</keyword>
<feature type="coiled-coil region" evidence="9">
    <location>
        <begin position="156"/>
        <end position="183"/>
    </location>
</feature>
<dbReference type="InterPro" id="IPR038729">
    <property type="entry name" value="Rad50/SbcC_AAA"/>
</dbReference>
<dbReference type="PIRSF" id="PIRSF003128">
    <property type="entry name" value="RecN"/>
    <property type="match status" value="1"/>
</dbReference>
<evidence type="ECO:0000313" key="11">
    <source>
        <dbReference type="EMBL" id="TQR13734.1"/>
    </source>
</evidence>
<name>A0A544T8F8_9BACI</name>
<dbReference type="GO" id="GO:0016887">
    <property type="term" value="F:ATP hydrolysis activity"/>
    <property type="evidence" value="ECO:0007669"/>
    <property type="project" value="InterPro"/>
</dbReference>
<evidence type="ECO:0000259" key="10">
    <source>
        <dbReference type="Pfam" id="PF13476"/>
    </source>
</evidence>
<evidence type="ECO:0000256" key="5">
    <source>
        <dbReference type="ARBA" id="ARBA00022840"/>
    </source>
</evidence>
<dbReference type="CDD" id="cd03241">
    <property type="entry name" value="ABC_RecN"/>
    <property type="match status" value="2"/>
</dbReference>
<evidence type="ECO:0000256" key="6">
    <source>
        <dbReference type="ARBA" id="ARBA00023204"/>
    </source>
</evidence>
<dbReference type="Gene3D" id="3.40.50.300">
    <property type="entry name" value="P-loop containing nucleotide triphosphate hydrolases"/>
    <property type="match status" value="2"/>
</dbReference>
<evidence type="ECO:0000256" key="7">
    <source>
        <dbReference type="ARBA" id="ARBA00033408"/>
    </source>
</evidence>
<dbReference type="SUPFAM" id="SSF52540">
    <property type="entry name" value="P-loop containing nucleoside triphosphate hydrolases"/>
    <property type="match status" value="2"/>
</dbReference>
<dbReference type="GO" id="GO:0043590">
    <property type="term" value="C:bacterial nucleoid"/>
    <property type="evidence" value="ECO:0007669"/>
    <property type="project" value="TreeGrafter"/>
</dbReference>
<evidence type="ECO:0000256" key="8">
    <source>
        <dbReference type="PIRNR" id="PIRNR003128"/>
    </source>
</evidence>
<dbReference type="NCBIfam" id="TIGR00634">
    <property type="entry name" value="recN"/>
    <property type="match status" value="1"/>
</dbReference>
<keyword evidence="6 8" id="KW-0234">DNA repair</keyword>
<sequence length="567" mass="64053">MLKELSIKNFAIIDELTVSFEEGLTVLTGETGAGKSIIIDAVHLLCGGRGSQEFIRHGAKKAELEGLFIISKPKHGVFKKMIDVGIDIDEESIILRRDINDSGKSVCRVNGKLVTIGILREIGASLIDIHGQHESQELMDDKAHIHLLDQFAGEDLKLVKESYKELYTQYKKWKKELSTLTENEQQIAHKIDLYTFQVEEIEEASLVIGEEEQLQEEKKKLQNFHKVFDKMSNAYESILSESRGLDYIGTAMADLQDIADIDKNMQELSENVSTAFYMLQDAAYQLKNELDEMEYDSNQLQLVEDRLALLQTLKRKYGASIEEILQYKEQIEHSLGQLVNRDEQIQKMAEKINQIEKDLELEANDLTHKRKVAAKQLSKAIMEQLQELYMEKATFSVMFQDSAKPTYNENGLDELSFYISTNVGEPLKALTKIASGGELSRMMLALKSIFSKHQGITSIIFDEVDTGVSGRVAQAIAEKISGIATNSQVLCISHLPQVAAMADQHLMIKKVVNGNRTFTVLEEVIDDKRAEELSRMMSGAEITSTTFQHSKELLKLAKDRKKILRNV</sequence>
<evidence type="ECO:0000256" key="1">
    <source>
        <dbReference type="ARBA" id="ARBA00009441"/>
    </source>
</evidence>
<evidence type="ECO:0000256" key="4">
    <source>
        <dbReference type="ARBA" id="ARBA00022763"/>
    </source>
</evidence>
<dbReference type="RefSeq" id="WP_142607648.1">
    <property type="nucleotide sequence ID" value="NZ_VDGG01000023.1"/>
</dbReference>
<accession>A0A544T8F8</accession>
<dbReference type="OrthoDB" id="9806954at2"/>
<dbReference type="PANTHER" id="PTHR11059">
    <property type="entry name" value="DNA REPAIR PROTEIN RECN"/>
    <property type="match status" value="1"/>
</dbReference>
<reference evidence="11 12" key="1">
    <citation type="submission" date="2019-05" db="EMBL/GenBank/DDBJ databases">
        <title>Psychrobacillus vulpis sp. nov., a new species isolated from feces of a red fox that inhabits in The Tablas de Daimiel Natural Park, Albacete, Spain.</title>
        <authorList>
            <person name="Rodriguez M."/>
            <person name="Reina J.C."/>
            <person name="Bejar V."/>
            <person name="Llamas I."/>
        </authorList>
    </citation>
    <scope>NUCLEOTIDE SEQUENCE [LARGE SCALE GENOMIC DNA]</scope>
    <source>
        <strain evidence="11 12">NHI-2</strain>
    </source>
</reference>
<dbReference type="GO" id="GO:0009432">
    <property type="term" value="P:SOS response"/>
    <property type="evidence" value="ECO:0007669"/>
    <property type="project" value="TreeGrafter"/>
</dbReference>
<evidence type="ECO:0000313" key="12">
    <source>
        <dbReference type="Proteomes" id="UP000318937"/>
    </source>
</evidence>
<dbReference type="PANTHER" id="PTHR11059:SF0">
    <property type="entry name" value="DNA REPAIR PROTEIN RECN"/>
    <property type="match status" value="1"/>
</dbReference>